<feature type="compositionally biased region" description="Polar residues" evidence="1">
    <location>
        <begin position="20"/>
        <end position="37"/>
    </location>
</feature>
<protein>
    <submittedName>
        <fullName evidence="2">Uncharacterized protein</fullName>
    </submittedName>
</protein>
<dbReference type="EMBL" id="KV875094">
    <property type="protein sequence ID" value="OIW33317.1"/>
    <property type="molecule type" value="Genomic_DNA"/>
</dbReference>
<feature type="compositionally biased region" description="Polar residues" evidence="1">
    <location>
        <begin position="45"/>
        <end position="56"/>
    </location>
</feature>
<evidence type="ECO:0000313" key="3">
    <source>
        <dbReference type="Proteomes" id="UP000182658"/>
    </source>
</evidence>
<organism evidence="2 3">
    <name type="scientific">Coniochaeta ligniaria NRRL 30616</name>
    <dbReference type="NCBI Taxonomy" id="1408157"/>
    <lineage>
        <taxon>Eukaryota</taxon>
        <taxon>Fungi</taxon>
        <taxon>Dikarya</taxon>
        <taxon>Ascomycota</taxon>
        <taxon>Pezizomycotina</taxon>
        <taxon>Sordariomycetes</taxon>
        <taxon>Sordariomycetidae</taxon>
        <taxon>Coniochaetales</taxon>
        <taxon>Coniochaetaceae</taxon>
        <taxon>Coniochaeta</taxon>
    </lineage>
</organism>
<evidence type="ECO:0000256" key="1">
    <source>
        <dbReference type="SAM" id="MobiDB-lite"/>
    </source>
</evidence>
<dbReference type="Proteomes" id="UP000182658">
    <property type="component" value="Unassembled WGS sequence"/>
</dbReference>
<feature type="compositionally biased region" description="Low complexity" evidence="1">
    <location>
        <begin position="63"/>
        <end position="86"/>
    </location>
</feature>
<dbReference type="OrthoDB" id="5089392at2759"/>
<keyword evidence="3" id="KW-1185">Reference proteome</keyword>
<gene>
    <name evidence="2" type="ORF">CONLIGDRAFT_628194</name>
</gene>
<reference evidence="2 3" key="1">
    <citation type="submission" date="2016-10" db="EMBL/GenBank/DDBJ databases">
        <title>Draft genome sequence of Coniochaeta ligniaria NRRL30616, a lignocellulolytic fungus for bioabatement of inhibitors in plant biomass hydrolysates.</title>
        <authorList>
            <consortium name="DOE Joint Genome Institute"/>
            <person name="Jimenez D.J."/>
            <person name="Hector R.E."/>
            <person name="Riley R."/>
            <person name="Sun H."/>
            <person name="Grigoriev I.V."/>
            <person name="Van Elsas J.D."/>
            <person name="Nichols N.N."/>
        </authorList>
    </citation>
    <scope>NUCLEOTIDE SEQUENCE [LARGE SCALE GENOMIC DNA]</scope>
    <source>
        <strain evidence="2 3">NRRL 30616</strain>
    </source>
</reference>
<name>A0A1J7J1F2_9PEZI</name>
<dbReference type="InParanoid" id="A0A1J7J1F2"/>
<evidence type="ECO:0000313" key="2">
    <source>
        <dbReference type="EMBL" id="OIW33317.1"/>
    </source>
</evidence>
<sequence length="119" mass="12869">MASSRAPAPAPLYIEKHRSPSSPSTMSPDYFTETVSSRLPRATSRLPTSNTTSQTPLAPPTHSRTSSSSSSDSSGSFSSGARKPSSPRNVYTHCGRHTDQYLFGGRGFTDMWKAITKKE</sequence>
<feature type="region of interest" description="Disordered" evidence="1">
    <location>
        <begin position="1"/>
        <end position="93"/>
    </location>
</feature>
<accession>A0A1J7J1F2</accession>
<dbReference type="AlphaFoldDB" id="A0A1J7J1F2"/>
<proteinExistence type="predicted"/>